<gene>
    <name evidence="1" type="ORF">GO485_08100</name>
</gene>
<accession>A0ABX6FNX8</accession>
<protein>
    <submittedName>
        <fullName evidence="1">Uncharacterized protein</fullName>
    </submittedName>
</protein>
<evidence type="ECO:0000313" key="1">
    <source>
        <dbReference type="EMBL" id="QGZ39015.1"/>
    </source>
</evidence>
<keyword evidence="2" id="KW-1185">Reference proteome</keyword>
<dbReference type="Proteomes" id="UP000437862">
    <property type="component" value="Chromosome"/>
</dbReference>
<evidence type="ECO:0000313" key="2">
    <source>
        <dbReference type="Proteomes" id="UP000437862"/>
    </source>
</evidence>
<reference evidence="1 2" key="1">
    <citation type="submission" date="2019-12" db="EMBL/GenBank/DDBJ databases">
        <title>Draft Genome Sequences of Six Type Strains of the Genus Massilia.</title>
        <authorList>
            <person name="Miess H."/>
            <person name="Frediansyah A."/>
            <person name="Goeker M."/>
            <person name="Gross H."/>
        </authorList>
    </citation>
    <scope>NUCLEOTIDE SEQUENCE [LARGE SCALE GENOMIC DNA]</scope>
    <source>
        <strain evidence="1 2">DSM 26639</strain>
    </source>
</reference>
<dbReference type="RefSeq" id="WP_145875752.1">
    <property type="nucleotide sequence ID" value="NZ_CP046904.1"/>
</dbReference>
<organism evidence="1 2">
    <name type="scientific">Pseudoduganella flava</name>
    <dbReference type="NCBI Taxonomy" id="871742"/>
    <lineage>
        <taxon>Bacteria</taxon>
        <taxon>Pseudomonadati</taxon>
        <taxon>Pseudomonadota</taxon>
        <taxon>Betaproteobacteria</taxon>
        <taxon>Burkholderiales</taxon>
        <taxon>Oxalobacteraceae</taxon>
        <taxon>Telluria group</taxon>
        <taxon>Pseudoduganella</taxon>
    </lineage>
</organism>
<sequence length="157" mass="17127">MSENTGNNKIAKRPWRRRHLPRVNCIFSSISAIPATSAALCRPTWVTNDDFGWFPQGSPFQLSWTAVYDTDFPVHALAPSEGQRATALSGTMAVNINRVAVQSDTLPNSANYFGVYRGAYQNGAVAAPAEPDLCQRSSVQLLPEIVPVQTIFSTASR</sequence>
<name>A0ABX6FNX8_9BURK</name>
<dbReference type="EMBL" id="CP046904">
    <property type="protein sequence ID" value="QGZ39015.1"/>
    <property type="molecule type" value="Genomic_DNA"/>
</dbReference>
<proteinExistence type="predicted"/>